<dbReference type="RefSeq" id="WP_119956233.1">
    <property type="nucleotide sequence ID" value="NZ_QYUR01000006.1"/>
</dbReference>
<feature type="transmembrane region" description="Helical" evidence="1">
    <location>
        <begin position="281"/>
        <end position="299"/>
    </location>
</feature>
<sequence length="405" mass="44593">MKSRTSEPSDGLGPFPAAPDFSLVLGGPLFQLLIRAHLSDDSLLLVRQRIILISLLVWLPLLLLSTLEGQLLGGSATVPFLLDVEVHVRFLVALPLLIAAELVVHRRMSSVVTLFLERHLIPASAMPRFDAAIASAFRLRNSVSAEVLLIAFVYLVGVLIIWRQYLALDTATWYATPSVDGAKPSFAGIWYGYVSLPIFQFLLLRWYFRLFIWARFLWQVSRIELSLVPAHPDRLGGLGFLSNTAHAFAPLAVAHGAVLAGLLAGRIFYLGATLTDFKVEIAVMVIFLLCLVFGPLLMFTPQLAQAKRTGRSEFGTLAERYVREFDSKWLRGGAPADEPFVGSADIQSLADLGNSYEVVRGMRLAPITKDAILQIVVATLVPMVPLALTMMPLEELLKMLVGVVF</sequence>
<feature type="transmembrane region" description="Helical" evidence="1">
    <location>
        <begin position="147"/>
        <end position="168"/>
    </location>
</feature>
<accession>A0A418XDY9</accession>
<dbReference type="Proteomes" id="UP000284021">
    <property type="component" value="Unassembled WGS sequence"/>
</dbReference>
<comment type="caution">
    <text evidence="2">The sequence shown here is derived from an EMBL/GenBank/DDBJ whole genome shotgun (WGS) entry which is preliminary data.</text>
</comment>
<keyword evidence="1" id="KW-1133">Transmembrane helix</keyword>
<feature type="transmembrane region" description="Helical" evidence="1">
    <location>
        <begin position="188"/>
        <end position="208"/>
    </location>
</feature>
<reference evidence="2 3" key="1">
    <citation type="submission" date="2018-09" db="EMBL/GenBank/DDBJ databases">
        <authorList>
            <person name="Zhu H."/>
        </authorList>
    </citation>
    <scope>NUCLEOTIDE SEQUENCE [LARGE SCALE GENOMIC DNA]</scope>
    <source>
        <strain evidence="2 3">K1S02-6</strain>
    </source>
</reference>
<dbReference type="OrthoDB" id="5493434at2"/>
<feature type="transmembrane region" description="Helical" evidence="1">
    <location>
        <begin position="248"/>
        <end position="269"/>
    </location>
</feature>
<feature type="transmembrane region" description="Helical" evidence="1">
    <location>
        <begin position="20"/>
        <end position="38"/>
    </location>
</feature>
<name>A0A418XDY9_9PSED</name>
<proteinExistence type="predicted"/>
<keyword evidence="3" id="KW-1185">Reference proteome</keyword>
<dbReference type="AlphaFoldDB" id="A0A418XDY9"/>
<protein>
    <submittedName>
        <fullName evidence="2">Uncharacterized protein</fullName>
    </submittedName>
</protein>
<evidence type="ECO:0000313" key="3">
    <source>
        <dbReference type="Proteomes" id="UP000284021"/>
    </source>
</evidence>
<feature type="transmembrane region" description="Helical" evidence="1">
    <location>
        <begin position="87"/>
        <end position="104"/>
    </location>
</feature>
<keyword evidence="1" id="KW-0812">Transmembrane</keyword>
<evidence type="ECO:0000256" key="1">
    <source>
        <dbReference type="SAM" id="Phobius"/>
    </source>
</evidence>
<feature type="transmembrane region" description="Helical" evidence="1">
    <location>
        <begin position="371"/>
        <end position="391"/>
    </location>
</feature>
<evidence type="ECO:0000313" key="2">
    <source>
        <dbReference type="EMBL" id="RJG10553.1"/>
    </source>
</evidence>
<dbReference type="EMBL" id="QYUR01000006">
    <property type="protein sequence ID" value="RJG10553.1"/>
    <property type="molecule type" value="Genomic_DNA"/>
</dbReference>
<organism evidence="2 3">
    <name type="scientific">Pseudomonas cavernicola</name>
    <dbReference type="NCBI Taxonomy" id="2320866"/>
    <lineage>
        <taxon>Bacteria</taxon>
        <taxon>Pseudomonadati</taxon>
        <taxon>Pseudomonadota</taxon>
        <taxon>Gammaproteobacteria</taxon>
        <taxon>Pseudomonadales</taxon>
        <taxon>Pseudomonadaceae</taxon>
        <taxon>Pseudomonas</taxon>
    </lineage>
</organism>
<feature type="transmembrane region" description="Helical" evidence="1">
    <location>
        <begin position="50"/>
        <end position="67"/>
    </location>
</feature>
<gene>
    <name evidence="2" type="ORF">D3879_21415</name>
</gene>
<keyword evidence="1" id="KW-0472">Membrane</keyword>